<evidence type="ECO:0000256" key="7">
    <source>
        <dbReference type="ARBA" id="ARBA00023136"/>
    </source>
</evidence>
<keyword evidence="5 9" id="KW-0812">Transmembrane</keyword>
<keyword evidence="3" id="KW-0050">Antiport</keyword>
<feature type="transmembrane region" description="Helical" evidence="9">
    <location>
        <begin position="39"/>
        <end position="61"/>
    </location>
</feature>
<dbReference type="Proteomes" id="UP000184052">
    <property type="component" value="Unassembled WGS sequence"/>
</dbReference>
<dbReference type="Pfam" id="PF03553">
    <property type="entry name" value="Na_H_antiporter"/>
    <property type="match status" value="1"/>
</dbReference>
<organism evidence="11 12">
    <name type="scientific">Dethiosulfatibacter aminovorans DSM 17477</name>
    <dbReference type="NCBI Taxonomy" id="1121476"/>
    <lineage>
        <taxon>Bacteria</taxon>
        <taxon>Bacillati</taxon>
        <taxon>Bacillota</taxon>
        <taxon>Tissierellia</taxon>
        <taxon>Dethiosulfatibacter</taxon>
    </lineage>
</organism>
<name>A0A1M6MGP4_9FIRM</name>
<comment type="subcellular location">
    <subcellularLocation>
        <location evidence="1">Cell membrane</location>
        <topology evidence="1">Multi-pass membrane protein</topology>
    </subcellularLocation>
</comment>
<dbReference type="PANTHER" id="PTHR33451:SF3">
    <property type="entry name" value="MALATE-2H(+)_NA(+)-LACTATE ANTIPORTER"/>
    <property type="match status" value="1"/>
</dbReference>
<dbReference type="InterPro" id="IPR004770">
    <property type="entry name" value="Na/H_antiport_NhaC"/>
</dbReference>
<evidence type="ECO:0000256" key="2">
    <source>
        <dbReference type="ARBA" id="ARBA00022448"/>
    </source>
</evidence>
<keyword evidence="2" id="KW-0813">Transport</keyword>
<accession>A0A1M6MGP4</accession>
<keyword evidence="6 9" id="KW-1133">Transmembrane helix</keyword>
<reference evidence="11 12" key="1">
    <citation type="submission" date="2016-11" db="EMBL/GenBank/DDBJ databases">
        <authorList>
            <person name="Jaros S."/>
            <person name="Januszkiewicz K."/>
            <person name="Wedrychowicz H."/>
        </authorList>
    </citation>
    <scope>NUCLEOTIDE SEQUENCE [LARGE SCALE GENOMIC DNA]</scope>
    <source>
        <strain evidence="11 12">DSM 17477</strain>
    </source>
</reference>
<feature type="transmembrane region" description="Helical" evidence="9">
    <location>
        <begin position="82"/>
        <end position="104"/>
    </location>
</feature>
<keyword evidence="12" id="KW-1185">Reference proteome</keyword>
<dbReference type="GO" id="GO:0005886">
    <property type="term" value="C:plasma membrane"/>
    <property type="evidence" value="ECO:0007669"/>
    <property type="project" value="UniProtKB-SubCell"/>
</dbReference>
<gene>
    <name evidence="11" type="ORF">SAMN02745751_03467</name>
</gene>
<protein>
    <submittedName>
        <fullName evidence="11">Transporter, NhaC family (TC 2.A.35)</fullName>
    </submittedName>
</protein>
<dbReference type="STRING" id="1121476.SAMN02745751_03467"/>
<dbReference type="NCBIfam" id="TIGR00931">
    <property type="entry name" value="antiport_nhaC"/>
    <property type="match status" value="1"/>
</dbReference>
<feature type="domain" description="Na+/H+ antiporter NhaC-like C-terminal" evidence="10">
    <location>
        <begin position="166"/>
        <end position="457"/>
    </location>
</feature>
<feature type="transmembrane region" description="Helical" evidence="9">
    <location>
        <begin position="437"/>
        <end position="456"/>
    </location>
</feature>
<evidence type="ECO:0000256" key="4">
    <source>
        <dbReference type="ARBA" id="ARBA00022475"/>
    </source>
</evidence>
<evidence type="ECO:0000256" key="6">
    <source>
        <dbReference type="ARBA" id="ARBA00022989"/>
    </source>
</evidence>
<sequence>MKQIDEKNNIRPSFIGSLAVIIFVCVALSVQVFVLKESWVTHITLFISIFFAAIVALISGFKWKTIQEGILYGFEAAMLPSLILMLVGILVATWMASGTIPIMIYYGLNILSPSIFLVSVCIICVISSLATGSSWTTGATFGVAFMGIGYGLGIPAPITAGAVISGAVFGDKMSPLSDTTNLASGVAGADLFDHIKSMAYTAGPALLISLVLYTAIGLRFRGGEIDYEHIDALLTGLKNNYNINPIIILPAIVTMVLAVRRVSGLAVMGIASMLGASFAMIFQGVGFGQILRYMNDGFVSETGIQVVDKLLSRGGMQNMMWTISLAIIALCFGGVLEKTKMLEVVLEKISGIVNNVRGVIITHVLIGIGINVFTASQYMAILLPTKMLAPVYKKLRILPQVNSRTAEDAATVTSPLVPWGLCGVYFTGVLGVSTMEYLPYAYVAYLTPLIAILYALTDKFIFREGQIKSVKTYNEYYEIIEKES</sequence>
<dbReference type="InterPro" id="IPR018461">
    <property type="entry name" value="Na/H_Antiport_NhaC-like_C"/>
</dbReference>
<dbReference type="InterPro" id="IPR052180">
    <property type="entry name" value="NhaC_Na-H+_Antiporter"/>
</dbReference>
<comment type="similarity">
    <text evidence="8">Belongs to the NhaC Na(+)/H(+) (TC 2.A.35) antiporter family.</text>
</comment>
<feature type="transmembrane region" description="Helical" evidence="9">
    <location>
        <begin position="319"/>
        <end position="336"/>
    </location>
</feature>
<evidence type="ECO:0000256" key="1">
    <source>
        <dbReference type="ARBA" id="ARBA00004651"/>
    </source>
</evidence>
<proteinExistence type="inferred from homology"/>
<dbReference type="RefSeq" id="WP_073050816.1">
    <property type="nucleotide sequence ID" value="NZ_FQZL01000042.1"/>
</dbReference>
<keyword evidence="4" id="KW-1003">Cell membrane</keyword>
<dbReference type="AlphaFoldDB" id="A0A1M6MGP4"/>
<keyword evidence="7 9" id="KW-0472">Membrane</keyword>
<evidence type="ECO:0000256" key="9">
    <source>
        <dbReference type="SAM" id="Phobius"/>
    </source>
</evidence>
<dbReference type="PANTHER" id="PTHR33451">
    <property type="entry name" value="MALATE-2H(+)/NA(+)-LACTATE ANTIPORTER"/>
    <property type="match status" value="1"/>
</dbReference>
<feature type="transmembrane region" description="Helical" evidence="9">
    <location>
        <begin position="12"/>
        <end position="33"/>
    </location>
</feature>
<evidence type="ECO:0000313" key="11">
    <source>
        <dbReference type="EMBL" id="SHJ82642.1"/>
    </source>
</evidence>
<feature type="transmembrane region" description="Helical" evidence="9">
    <location>
        <begin position="110"/>
        <end position="131"/>
    </location>
</feature>
<feature type="transmembrane region" description="Helical" evidence="9">
    <location>
        <begin position="198"/>
        <end position="220"/>
    </location>
</feature>
<evidence type="ECO:0000256" key="8">
    <source>
        <dbReference type="ARBA" id="ARBA00038435"/>
    </source>
</evidence>
<evidence type="ECO:0000313" key="12">
    <source>
        <dbReference type="Proteomes" id="UP000184052"/>
    </source>
</evidence>
<feature type="transmembrane region" description="Helical" evidence="9">
    <location>
        <begin position="356"/>
        <end position="389"/>
    </location>
</feature>
<evidence type="ECO:0000256" key="3">
    <source>
        <dbReference type="ARBA" id="ARBA00022449"/>
    </source>
</evidence>
<evidence type="ECO:0000256" key="5">
    <source>
        <dbReference type="ARBA" id="ARBA00022692"/>
    </source>
</evidence>
<dbReference type="EMBL" id="FQZL01000042">
    <property type="protein sequence ID" value="SHJ82642.1"/>
    <property type="molecule type" value="Genomic_DNA"/>
</dbReference>
<evidence type="ECO:0000259" key="10">
    <source>
        <dbReference type="Pfam" id="PF03553"/>
    </source>
</evidence>
<dbReference type="GO" id="GO:0015297">
    <property type="term" value="F:antiporter activity"/>
    <property type="evidence" value="ECO:0007669"/>
    <property type="project" value="UniProtKB-KW"/>
</dbReference>
<feature type="transmembrane region" description="Helical" evidence="9">
    <location>
        <begin position="143"/>
        <end position="169"/>
    </location>
</feature>
<feature type="transmembrane region" description="Helical" evidence="9">
    <location>
        <begin position="265"/>
        <end position="285"/>
    </location>
</feature>